<proteinExistence type="predicted"/>
<accession>A0ABQ9E8Y6</accession>
<dbReference type="Proteomes" id="UP001217089">
    <property type="component" value="Unassembled WGS sequence"/>
</dbReference>
<evidence type="ECO:0000313" key="2">
    <source>
        <dbReference type="EMBL" id="KAJ8301804.1"/>
    </source>
</evidence>
<reference evidence="2 3" key="1">
    <citation type="submission" date="2022-12" db="EMBL/GenBank/DDBJ databases">
        <title>Chromosome-level genome of Tegillarca granosa.</title>
        <authorList>
            <person name="Kim J."/>
        </authorList>
    </citation>
    <scope>NUCLEOTIDE SEQUENCE [LARGE SCALE GENOMIC DNA]</scope>
    <source>
        <strain evidence="2">Teg-2019</strain>
        <tissue evidence="2">Adductor muscle</tissue>
    </source>
</reference>
<dbReference type="InterPro" id="IPR043198">
    <property type="entry name" value="Cyclin/Ssn8"/>
</dbReference>
<organism evidence="2 3">
    <name type="scientific">Tegillarca granosa</name>
    <name type="common">Malaysian cockle</name>
    <name type="synonym">Anadara granosa</name>
    <dbReference type="NCBI Taxonomy" id="220873"/>
    <lineage>
        <taxon>Eukaryota</taxon>
        <taxon>Metazoa</taxon>
        <taxon>Spiralia</taxon>
        <taxon>Lophotrochozoa</taxon>
        <taxon>Mollusca</taxon>
        <taxon>Bivalvia</taxon>
        <taxon>Autobranchia</taxon>
        <taxon>Pteriomorphia</taxon>
        <taxon>Arcoida</taxon>
        <taxon>Arcoidea</taxon>
        <taxon>Arcidae</taxon>
        <taxon>Tegillarca</taxon>
    </lineage>
</organism>
<protein>
    <recommendedName>
        <fullName evidence="4">Cyclin-Q</fullName>
    </recommendedName>
</protein>
<keyword evidence="3" id="KW-1185">Reference proteome</keyword>
<evidence type="ECO:0000313" key="3">
    <source>
        <dbReference type="Proteomes" id="UP001217089"/>
    </source>
</evidence>
<evidence type="ECO:0008006" key="4">
    <source>
        <dbReference type="Google" id="ProtNLM"/>
    </source>
</evidence>
<dbReference type="InterPro" id="IPR036915">
    <property type="entry name" value="Cyclin-like_sf"/>
</dbReference>
<keyword evidence="1" id="KW-0195">Cyclin</keyword>
<dbReference type="CDD" id="cd20534">
    <property type="entry name" value="CYCLIN_CCNM_CCNQ_rpt1"/>
    <property type="match status" value="1"/>
</dbReference>
<dbReference type="InterPro" id="IPR048053">
    <property type="entry name" value="Cyclin-Q_second_cyclin_box"/>
</dbReference>
<dbReference type="PANTHER" id="PTHR10026">
    <property type="entry name" value="CYCLIN"/>
    <property type="match status" value="1"/>
</dbReference>
<dbReference type="PIRSF" id="PIRSF028758">
    <property type="entry name" value="Cyclin, C/H/G types"/>
    <property type="match status" value="1"/>
</dbReference>
<dbReference type="Gene3D" id="1.10.472.10">
    <property type="entry name" value="Cyclin-like"/>
    <property type="match status" value="2"/>
</dbReference>
<evidence type="ECO:0000256" key="1">
    <source>
        <dbReference type="ARBA" id="ARBA00023127"/>
    </source>
</evidence>
<dbReference type="EMBL" id="JARBDR010000918">
    <property type="protein sequence ID" value="KAJ8301804.1"/>
    <property type="molecule type" value="Genomic_DNA"/>
</dbReference>
<dbReference type="SUPFAM" id="SSF47954">
    <property type="entry name" value="Cyclin-like"/>
    <property type="match status" value="2"/>
</dbReference>
<dbReference type="CDD" id="cd20535">
    <property type="entry name" value="CYCLIN_CCNM_CCNQ_rpt2"/>
    <property type="match status" value="1"/>
</dbReference>
<dbReference type="InterPro" id="IPR048055">
    <property type="entry name" value="Cyclin-Q_first_cyclin_box"/>
</dbReference>
<sequence>MSENETRVHFRVIRFMYESGLRLHMKSVPLATAAVLIAMASLYLAGKVEEEHIKLRDVINVCYRNLHKSKPPLEMGEAFWSLRDCVSDCEKFLLRMLQFKVVFNHPHRYMLHYLKYLRDWFDPYTWEDIPITRTAWALLRDSYHGNICLKYKPQHIAIALIYFSLTCHGIEVPHQEHVDNLWWQVFAEDITLDKIQDIISDTIDIYKMETTIQS</sequence>
<gene>
    <name evidence="2" type="ORF">KUTeg_020791</name>
</gene>
<name>A0ABQ9E8Y6_TEGGR</name>
<comment type="caution">
    <text evidence="2">The sequence shown here is derived from an EMBL/GenBank/DDBJ whole genome shotgun (WGS) entry which is preliminary data.</text>
</comment>